<dbReference type="Gene3D" id="1.10.10.10">
    <property type="entry name" value="Winged helix-like DNA-binding domain superfamily/Winged helix DNA-binding domain"/>
    <property type="match status" value="1"/>
</dbReference>
<comment type="caution">
    <text evidence="7">The sequence shown here is derived from an EMBL/GenBank/DDBJ whole genome shotgun (WGS) entry which is preliminary data.</text>
</comment>
<feature type="domain" description="RNA polymerase sigma factor 70 region 4 type 2" evidence="6">
    <location>
        <begin position="126"/>
        <end position="176"/>
    </location>
</feature>
<dbReference type="InterPro" id="IPR013325">
    <property type="entry name" value="RNA_pol_sigma_r2"/>
</dbReference>
<dbReference type="Pfam" id="PF04542">
    <property type="entry name" value="Sigma70_r2"/>
    <property type="match status" value="1"/>
</dbReference>
<dbReference type="GO" id="GO:0016987">
    <property type="term" value="F:sigma factor activity"/>
    <property type="evidence" value="ECO:0007669"/>
    <property type="project" value="UniProtKB-KW"/>
</dbReference>
<dbReference type="SUPFAM" id="SSF88659">
    <property type="entry name" value="Sigma3 and sigma4 domains of RNA polymerase sigma factors"/>
    <property type="match status" value="1"/>
</dbReference>
<proteinExistence type="inferred from homology"/>
<keyword evidence="8" id="KW-1185">Reference proteome</keyword>
<dbReference type="Proteomes" id="UP000660862">
    <property type="component" value="Unassembled WGS sequence"/>
</dbReference>
<evidence type="ECO:0000256" key="4">
    <source>
        <dbReference type="ARBA" id="ARBA00023163"/>
    </source>
</evidence>
<dbReference type="AlphaFoldDB" id="A0A917I027"/>
<feature type="domain" description="RNA polymerase sigma-70 region 2" evidence="5">
    <location>
        <begin position="27"/>
        <end position="94"/>
    </location>
</feature>
<dbReference type="Gene3D" id="1.10.1740.10">
    <property type="match status" value="1"/>
</dbReference>
<keyword evidence="2" id="KW-0805">Transcription regulation</keyword>
<evidence type="ECO:0000256" key="3">
    <source>
        <dbReference type="ARBA" id="ARBA00023082"/>
    </source>
</evidence>
<sequence>MAAQPFKEEHKLLKRIAEGDERAFSQLFDNYYRTLADFVFRLTGSLEVAEEIVQEVFVKIWEKRDELLKIKKIGDYLFILCRNRGVSYLRQRARDYMRLRAYAQSEINEIELENHHLARTERLYVIIEQAICALPSQQQKVFRLAKLNHFSHAEIANQLSISVETVKKHMKLALRSIRESVKENEYAINSILILFLWFFSCM</sequence>
<evidence type="ECO:0000259" key="6">
    <source>
        <dbReference type="Pfam" id="PF08281"/>
    </source>
</evidence>
<dbReference type="GO" id="GO:0003677">
    <property type="term" value="F:DNA binding"/>
    <property type="evidence" value="ECO:0007669"/>
    <property type="project" value="InterPro"/>
</dbReference>
<dbReference type="PANTHER" id="PTHR43133:SF46">
    <property type="entry name" value="RNA POLYMERASE SIGMA-70 FACTOR ECF SUBFAMILY"/>
    <property type="match status" value="1"/>
</dbReference>
<dbReference type="Pfam" id="PF08281">
    <property type="entry name" value="Sigma70_r4_2"/>
    <property type="match status" value="1"/>
</dbReference>
<comment type="similarity">
    <text evidence="1">Belongs to the sigma-70 factor family. ECF subfamily.</text>
</comment>
<dbReference type="InterPro" id="IPR013324">
    <property type="entry name" value="RNA_pol_sigma_r3/r4-like"/>
</dbReference>
<gene>
    <name evidence="7" type="ORF">GCM10007415_38500</name>
</gene>
<dbReference type="NCBIfam" id="TIGR02937">
    <property type="entry name" value="sigma70-ECF"/>
    <property type="match status" value="1"/>
</dbReference>
<protein>
    <submittedName>
        <fullName evidence="7">DNA-directed RNA polymerase sigma-70 factor</fullName>
    </submittedName>
</protein>
<dbReference type="SUPFAM" id="SSF88946">
    <property type="entry name" value="Sigma2 domain of RNA polymerase sigma factors"/>
    <property type="match status" value="1"/>
</dbReference>
<dbReference type="InterPro" id="IPR036388">
    <property type="entry name" value="WH-like_DNA-bd_sf"/>
</dbReference>
<keyword evidence="3" id="KW-0731">Sigma factor</keyword>
<dbReference type="PANTHER" id="PTHR43133">
    <property type="entry name" value="RNA POLYMERASE ECF-TYPE SIGMA FACTO"/>
    <property type="match status" value="1"/>
</dbReference>
<name>A0A917I027_9SPHI</name>
<reference evidence="7" key="2">
    <citation type="submission" date="2020-09" db="EMBL/GenBank/DDBJ databases">
        <authorList>
            <person name="Sun Q."/>
            <person name="Zhou Y."/>
        </authorList>
    </citation>
    <scope>NUCLEOTIDE SEQUENCE</scope>
    <source>
        <strain evidence="7">CGMCC 1.12195</strain>
    </source>
</reference>
<dbReference type="EMBL" id="BMER01000005">
    <property type="protein sequence ID" value="GGG99083.1"/>
    <property type="molecule type" value="Genomic_DNA"/>
</dbReference>
<dbReference type="InterPro" id="IPR014327">
    <property type="entry name" value="RNA_pol_sigma70_bacteroid"/>
</dbReference>
<dbReference type="InterPro" id="IPR013249">
    <property type="entry name" value="RNA_pol_sigma70_r4_t2"/>
</dbReference>
<keyword evidence="7" id="KW-0240">DNA-directed RNA polymerase</keyword>
<evidence type="ECO:0000256" key="1">
    <source>
        <dbReference type="ARBA" id="ARBA00010641"/>
    </source>
</evidence>
<evidence type="ECO:0000313" key="8">
    <source>
        <dbReference type="Proteomes" id="UP000660862"/>
    </source>
</evidence>
<dbReference type="InterPro" id="IPR014284">
    <property type="entry name" value="RNA_pol_sigma-70_dom"/>
</dbReference>
<evidence type="ECO:0000313" key="7">
    <source>
        <dbReference type="EMBL" id="GGG99083.1"/>
    </source>
</evidence>
<dbReference type="RefSeq" id="WP_188507735.1">
    <property type="nucleotide sequence ID" value="NZ_BMER01000005.1"/>
</dbReference>
<accession>A0A917I027</accession>
<reference evidence="7" key="1">
    <citation type="journal article" date="2014" name="Int. J. Syst. Evol. Microbiol.">
        <title>Complete genome sequence of Corynebacterium casei LMG S-19264T (=DSM 44701T), isolated from a smear-ripened cheese.</title>
        <authorList>
            <consortium name="US DOE Joint Genome Institute (JGI-PGF)"/>
            <person name="Walter F."/>
            <person name="Albersmeier A."/>
            <person name="Kalinowski J."/>
            <person name="Ruckert C."/>
        </authorList>
    </citation>
    <scope>NUCLEOTIDE SEQUENCE</scope>
    <source>
        <strain evidence="7">CGMCC 1.12195</strain>
    </source>
</reference>
<dbReference type="GO" id="GO:0006352">
    <property type="term" value="P:DNA-templated transcription initiation"/>
    <property type="evidence" value="ECO:0007669"/>
    <property type="project" value="InterPro"/>
</dbReference>
<dbReference type="InterPro" id="IPR039425">
    <property type="entry name" value="RNA_pol_sigma-70-like"/>
</dbReference>
<dbReference type="NCBIfam" id="TIGR02985">
    <property type="entry name" value="Sig70_bacteroi1"/>
    <property type="match status" value="1"/>
</dbReference>
<dbReference type="GO" id="GO:0000428">
    <property type="term" value="C:DNA-directed RNA polymerase complex"/>
    <property type="evidence" value="ECO:0007669"/>
    <property type="project" value="UniProtKB-KW"/>
</dbReference>
<organism evidence="7 8">
    <name type="scientific">Parapedobacter pyrenivorans</name>
    <dbReference type="NCBI Taxonomy" id="1305674"/>
    <lineage>
        <taxon>Bacteria</taxon>
        <taxon>Pseudomonadati</taxon>
        <taxon>Bacteroidota</taxon>
        <taxon>Sphingobacteriia</taxon>
        <taxon>Sphingobacteriales</taxon>
        <taxon>Sphingobacteriaceae</taxon>
        <taxon>Parapedobacter</taxon>
    </lineage>
</organism>
<evidence type="ECO:0000256" key="2">
    <source>
        <dbReference type="ARBA" id="ARBA00023015"/>
    </source>
</evidence>
<evidence type="ECO:0000259" key="5">
    <source>
        <dbReference type="Pfam" id="PF04542"/>
    </source>
</evidence>
<keyword evidence="4" id="KW-0804">Transcription</keyword>
<dbReference type="InterPro" id="IPR007627">
    <property type="entry name" value="RNA_pol_sigma70_r2"/>
</dbReference>